<sequence>MCQELEHVKRFHARKEEELLKWQTIEKRQLPKRIRAEMKTRELMFKESLRISLASGTSFEEDKDKLKKFQEAEKKRYKAEQQRQESKQKKQLEELRATAAAALKDLESLQNTKRQMLGEYEKLKVQQLDADHAKEIEDWKNDVKPRKQKLEEEFARLVEEQNQLYHHRSSTTTLRLFPTQ</sequence>
<protein>
    <submittedName>
        <fullName evidence="6">SLK</fullName>
    </submittedName>
</protein>
<evidence type="ECO:0000256" key="1">
    <source>
        <dbReference type="ARBA" id="ARBA00022527"/>
    </source>
</evidence>
<dbReference type="InterPro" id="IPR051585">
    <property type="entry name" value="STE20_Ser/Thr_Kinases"/>
</dbReference>
<organism evidence="6 7">
    <name type="scientific">Cordylochernes scorpioides</name>
    <dbReference type="NCBI Taxonomy" id="51811"/>
    <lineage>
        <taxon>Eukaryota</taxon>
        <taxon>Metazoa</taxon>
        <taxon>Ecdysozoa</taxon>
        <taxon>Arthropoda</taxon>
        <taxon>Chelicerata</taxon>
        <taxon>Arachnida</taxon>
        <taxon>Pseudoscorpiones</taxon>
        <taxon>Cheliferoidea</taxon>
        <taxon>Chernetidae</taxon>
        <taxon>Cordylochernes</taxon>
    </lineage>
</organism>
<evidence type="ECO:0000256" key="3">
    <source>
        <dbReference type="ARBA" id="ARBA00022679"/>
    </source>
</evidence>
<evidence type="ECO:0000256" key="4">
    <source>
        <dbReference type="ARBA" id="ARBA00022777"/>
    </source>
</evidence>
<dbReference type="PANTHER" id="PTHR46538">
    <property type="entry name" value="PROTEIN KINASE DOMAIN-CONTAINING PROTEIN"/>
    <property type="match status" value="1"/>
</dbReference>
<gene>
    <name evidence="6" type="ORF">LAZ67_16002540</name>
</gene>
<reference evidence="6 7" key="1">
    <citation type="submission" date="2022-01" db="EMBL/GenBank/DDBJ databases">
        <title>A chromosomal length assembly of Cordylochernes scorpioides.</title>
        <authorList>
            <person name="Zeh D."/>
            <person name="Zeh J."/>
        </authorList>
    </citation>
    <scope>NUCLEOTIDE SEQUENCE [LARGE SCALE GENOMIC DNA]</scope>
    <source>
        <strain evidence="6">IN4F17</strain>
        <tissue evidence="6">Whole Body</tissue>
    </source>
</reference>
<evidence type="ECO:0000256" key="5">
    <source>
        <dbReference type="SAM" id="MobiDB-lite"/>
    </source>
</evidence>
<keyword evidence="1" id="KW-0723">Serine/threonine-protein kinase</keyword>
<evidence type="ECO:0000256" key="2">
    <source>
        <dbReference type="ARBA" id="ARBA00022553"/>
    </source>
</evidence>
<feature type="region of interest" description="Disordered" evidence="5">
    <location>
        <begin position="73"/>
        <end position="92"/>
    </location>
</feature>
<dbReference type="PANTHER" id="PTHR46538:SF3">
    <property type="entry name" value="PROTEIN KINASE DOMAIN-CONTAINING PROTEIN"/>
    <property type="match status" value="1"/>
</dbReference>
<keyword evidence="7" id="KW-1185">Reference proteome</keyword>
<keyword evidence="4" id="KW-0418">Kinase</keyword>
<evidence type="ECO:0000313" key="6">
    <source>
        <dbReference type="EMBL" id="UYV78718.1"/>
    </source>
</evidence>
<dbReference type="Pfam" id="PF12474">
    <property type="entry name" value="PKK"/>
    <property type="match status" value="1"/>
</dbReference>
<proteinExistence type="predicted"/>
<evidence type="ECO:0000313" key="7">
    <source>
        <dbReference type="Proteomes" id="UP001235939"/>
    </source>
</evidence>
<accession>A0ABY6LFP7</accession>
<dbReference type="EMBL" id="CP092878">
    <property type="protein sequence ID" value="UYV78718.1"/>
    <property type="molecule type" value="Genomic_DNA"/>
</dbReference>
<keyword evidence="2" id="KW-0597">Phosphoprotein</keyword>
<dbReference type="Proteomes" id="UP001235939">
    <property type="component" value="Chromosome 16"/>
</dbReference>
<name>A0ABY6LFP7_9ARAC</name>
<keyword evidence="3" id="KW-0808">Transferase</keyword>
<dbReference type="InterPro" id="IPR022165">
    <property type="entry name" value="PKK"/>
</dbReference>